<keyword evidence="3" id="KW-1185">Reference proteome</keyword>
<keyword evidence="1" id="KW-0732">Signal</keyword>
<accession>A0AA36GA72</accession>
<evidence type="ECO:0000313" key="3">
    <source>
        <dbReference type="Proteomes" id="UP001177023"/>
    </source>
</evidence>
<protein>
    <submittedName>
        <fullName evidence="2">Uncharacterized protein</fullName>
    </submittedName>
</protein>
<evidence type="ECO:0000256" key="1">
    <source>
        <dbReference type="SAM" id="SignalP"/>
    </source>
</evidence>
<gene>
    <name evidence="2" type="ORF">MSPICULIGERA_LOCUS21755</name>
</gene>
<sequence>MRTALAALLILKIALAGDASTTVAPVAEPPKFTTAQQCKCSVLDECSTDFFTKQAACKRSDECLNILKKVGDANKIKACLDVEHATVHKVEGCVKKKVNGELGCTNDAVPKNLTIPLIPLIEAPMGDEGEEGATEQANPAQGPPELGRYVMCVDQCAMGEDAEFTGIGRRKKRSAVNCAFKLKCALSPPDEKIQKAFLDCESEFGIQPQQKVQESCECLKAAGVAITCP</sequence>
<reference evidence="2" key="1">
    <citation type="submission" date="2023-06" db="EMBL/GenBank/DDBJ databases">
        <authorList>
            <person name="Delattre M."/>
        </authorList>
    </citation>
    <scope>NUCLEOTIDE SEQUENCE</scope>
    <source>
        <strain evidence="2">AF72</strain>
    </source>
</reference>
<dbReference type="Proteomes" id="UP001177023">
    <property type="component" value="Unassembled WGS sequence"/>
</dbReference>
<dbReference type="PANTHER" id="PTHR34401">
    <property type="entry name" value="PROTEIN CBG12388-RELATED"/>
    <property type="match status" value="1"/>
</dbReference>
<evidence type="ECO:0000313" key="2">
    <source>
        <dbReference type="EMBL" id="CAJ0583684.1"/>
    </source>
</evidence>
<comment type="caution">
    <text evidence="2">The sequence shown here is derived from an EMBL/GenBank/DDBJ whole genome shotgun (WGS) entry which is preliminary data.</text>
</comment>
<dbReference type="EMBL" id="CATQJA010002665">
    <property type="protein sequence ID" value="CAJ0583684.1"/>
    <property type="molecule type" value="Genomic_DNA"/>
</dbReference>
<feature type="signal peptide" evidence="1">
    <location>
        <begin position="1"/>
        <end position="16"/>
    </location>
</feature>
<feature type="non-terminal residue" evidence="2">
    <location>
        <position position="229"/>
    </location>
</feature>
<feature type="chain" id="PRO_5041456009" evidence="1">
    <location>
        <begin position="17"/>
        <end position="229"/>
    </location>
</feature>
<dbReference type="AlphaFoldDB" id="A0AA36GA72"/>
<dbReference type="PANTHER" id="PTHR34401:SF7">
    <property type="entry name" value="EXTRACELLULAR MEMBRANE PROTEIN, CFEM DOMAIN PROTEIN"/>
    <property type="match status" value="1"/>
</dbReference>
<organism evidence="2 3">
    <name type="scientific">Mesorhabditis spiculigera</name>
    <dbReference type="NCBI Taxonomy" id="96644"/>
    <lineage>
        <taxon>Eukaryota</taxon>
        <taxon>Metazoa</taxon>
        <taxon>Ecdysozoa</taxon>
        <taxon>Nematoda</taxon>
        <taxon>Chromadorea</taxon>
        <taxon>Rhabditida</taxon>
        <taxon>Rhabditina</taxon>
        <taxon>Rhabditomorpha</taxon>
        <taxon>Rhabditoidea</taxon>
        <taxon>Rhabditidae</taxon>
        <taxon>Mesorhabditinae</taxon>
        <taxon>Mesorhabditis</taxon>
    </lineage>
</organism>
<name>A0AA36GA72_9BILA</name>
<proteinExistence type="predicted"/>